<name>A0A847SBD0_9NEIS</name>
<organism evidence="2 3">
    <name type="scientific">Leeia aquatica</name>
    <dbReference type="NCBI Taxonomy" id="2725557"/>
    <lineage>
        <taxon>Bacteria</taxon>
        <taxon>Pseudomonadati</taxon>
        <taxon>Pseudomonadota</taxon>
        <taxon>Betaproteobacteria</taxon>
        <taxon>Neisseriales</taxon>
        <taxon>Leeiaceae</taxon>
        <taxon>Leeia</taxon>
    </lineage>
</organism>
<dbReference type="InterPro" id="IPR036866">
    <property type="entry name" value="RibonucZ/Hydroxyglut_hydro"/>
</dbReference>
<dbReference type="CDD" id="cd07709">
    <property type="entry name" value="flavodiiron_proteins_MBL-fold"/>
    <property type="match status" value="1"/>
</dbReference>
<evidence type="ECO:0000313" key="2">
    <source>
        <dbReference type="EMBL" id="NLR76205.1"/>
    </source>
</evidence>
<dbReference type="SMART" id="SM00849">
    <property type="entry name" value="Lactamase_B"/>
    <property type="match status" value="1"/>
</dbReference>
<dbReference type="PANTHER" id="PTHR43041:SF1">
    <property type="entry name" value="METALLO-BETA-LACTAMASE DOMAIN-CONTAINING PROTEIN"/>
    <property type="match status" value="1"/>
</dbReference>
<evidence type="ECO:0000313" key="3">
    <source>
        <dbReference type="Proteomes" id="UP000587991"/>
    </source>
</evidence>
<dbReference type="Pfam" id="PF19583">
    <property type="entry name" value="ODP"/>
    <property type="match status" value="1"/>
</dbReference>
<dbReference type="PANTHER" id="PTHR43041">
    <property type="entry name" value="HYDROLASE, METALLO-BETA-LACTAMASE SUPERFAMILY"/>
    <property type="match status" value="1"/>
</dbReference>
<gene>
    <name evidence="2" type="ORF">HF682_13655</name>
</gene>
<dbReference type="Gene3D" id="3.60.15.10">
    <property type="entry name" value="Ribonuclease Z/Hydroxyacylglutathione hydrolase-like"/>
    <property type="match status" value="1"/>
</dbReference>
<dbReference type="SUPFAM" id="SSF56281">
    <property type="entry name" value="Metallo-hydrolase/oxidoreductase"/>
    <property type="match status" value="1"/>
</dbReference>
<dbReference type="InterPro" id="IPR001279">
    <property type="entry name" value="Metallo-B-lactamas"/>
</dbReference>
<dbReference type="InterPro" id="IPR045761">
    <property type="entry name" value="ODP_dom"/>
</dbReference>
<keyword evidence="3" id="KW-1185">Reference proteome</keyword>
<feature type="domain" description="Metallo-beta-lactamase" evidence="1">
    <location>
        <begin position="30"/>
        <end position="220"/>
    </location>
</feature>
<dbReference type="RefSeq" id="WP_168877874.1">
    <property type="nucleotide sequence ID" value="NZ_JABAIM010000003.1"/>
</dbReference>
<sequence>MKQATVIFQQGDHRWTLIARDPDKHGYVIDTNEYLISSGNDNLLTDPGGSEIFPAVFSAISAVADPLSIRSLFASHQDPDIISSLGLWLDFNPQLHCYISRLWATFIPHFGGDDQTLIPIPDEGMSFRHGQLELQAVPAHYLHSSGNMQLYDSAARILFSGDVGAALLPEEDGGLFVTEFDQHIRHAEGFHRRWMGSTEAKLDWCERAAKLNPDMMCPQHGAVYQGSDVMRFINWFAALPVGSGIKR</sequence>
<accession>A0A847SBD0</accession>
<dbReference type="GO" id="GO:0016787">
    <property type="term" value="F:hydrolase activity"/>
    <property type="evidence" value="ECO:0007669"/>
    <property type="project" value="UniProtKB-KW"/>
</dbReference>
<keyword evidence="2" id="KW-0378">Hydrolase</keyword>
<protein>
    <submittedName>
        <fullName evidence="2">MBL fold metallo-hydrolase</fullName>
    </submittedName>
</protein>
<comment type="caution">
    <text evidence="2">The sequence shown here is derived from an EMBL/GenBank/DDBJ whole genome shotgun (WGS) entry which is preliminary data.</text>
</comment>
<reference evidence="2 3" key="1">
    <citation type="submission" date="2020-04" db="EMBL/GenBank/DDBJ databases">
        <title>Draft genome of Leeia sp. IMCC25680.</title>
        <authorList>
            <person name="Song J."/>
            <person name="Cho J.-C."/>
        </authorList>
    </citation>
    <scope>NUCLEOTIDE SEQUENCE [LARGE SCALE GENOMIC DNA]</scope>
    <source>
        <strain evidence="2 3">IMCC25680</strain>
    </source>
</reference>
<dbReference type="Proteomes" id="UP000587991">
    <property type="component" value="Unassembled WGS sequence"/>
</dbReference>
<dbReference type="AlphaFoldDB" id="A0A847SBD0"/>
<dbReference type="EMBL" id="JABAIM010000003">
    <property type="protein sequence ID" value="NLR76205.1"/>
    <property type="molecule type" value="Genomic_DNA"/>
</dbReference>
<proteinExistence type="predicted"/>
<evidence type="ECO:0000259" key="1">
    <source>
        <dbReference type="SMART" id="SM00849"/>
    </source>
</evidence>